<evidence type="ECO:0000313" key="2">
    <source>
        <dbReference type="EMBL" id="PNI97843.1"/>
    </source>
</evidence>
<gene>
    <name evidence="2" type="ORF">CK820_G0024486</name>
</gene>
<dbReference type="AlphaFoldDB" id="A0A2J8QNK2"/>
<proteinExistence type="predicted"/>
<feature type="compositionally biased region" description="Low complexity" evidence="1">
    <location>
        <begin position="1"/>
        <end position="10"/>
    </location>
</feature>
<comment type="caution">
    <text evidence="2">The sequence shown here is derived from an EMBL/GenBank/DDBJ whole genome shotgun (WGS) entry which is preliminary data.</text>
</comment>
<feature type="compositionally biased region" description="Gly residues" evidence="1">
    <location>
        <begin position="11"/>
        <end position="20"/>
    </location>
</feature>
<name>A0A2J8QNK2_PANTR</name>
<evidence type="ECO:0000313" key="3">
    <source>
        <dbReference type="Proteomes" id="UP000236370"/>
    </source>
</evidence>
<sequence>SAGAQGAVTVVGGGGGGGGCTEPVVEPPRPPRVCRDHVCLICWDPRAGTGQVML</sequence>
<dbReference type="Proteomes" id="UP000236370">
    <property type="component" value="Unassembled WGS sequence"/>
</dbReference>
<accession>A0A2J8QNK2</accession>
<feature type="region of interest" description="Disordered" evidence="1">
    <location>
        <begin position="1"/>
        <end position="26"/>
    </location>
</feature>
<protein>
    <submittedName>
        <fullName evidence="2">ASCC2 isoform 19</fullName>
    </submittedName>
</protein>
<reference evidence="2 3" key="1">
    <citation type="submission" date="2017-12" db="EMBL/GenBank/DDBJ databases">
        <title>High-resolution comparative analysis of great ape genomes.</title>
        <authorList>
            <person name="Pollen A."/>
            <person name="Hastie A."/>
            <person name="Hormozdiari F."/>
            <person name="Dougherty M."/>
            <person name="Liu R."/>
            <person name="Chaisson M."/>
            <person name="Hoppe E."/>
            <person name="Hill C."/>
            <person name="Pang A."/>
            <person name="Hillier L."/>
            <person name="Baker C."/>
            <person name="Armstrong J."/>
            <person name="Shendure J."/>
            <person name="Paten B."/>
            <person name="Wilson R."/>
            <person name="Chao H."/>
            <person name="Schneider V."/>
            <person name="Ventura M."/>
            <person name="Kronenberg Z."/>
            <person name="Murali S."/>
            <person name="Gordon D."/>
            <person name="Cantsilieris S."/>
            <person name="Munson K."/>
            <person name="Nelson B."/>
            <person name="Raja A."/>
            <person name="Underwood J."/>
            <person name="Diekhans M."/>
            <person name="Fiddes I."/>
            <person name="Haussler D."/>
            <person name="Eichler E."/>
        </authorList>
    </citation>
    <scope>NUCLEOTIDE SEQUENCE [LARGE SCALE GENOMIC DNA]</scope>
    <source>
        <strain evidence="2">Yerkes chimp pedigree #C0471</strain>
    </source>
</reference>
<evidence type="ECO:0000256" key="1">
    <source>
        <dbReference type="SAM" id="MobiDB-lite"/>
    </source>
</evidence>
<feature type="non-terminal residue" evidence="2">
    <location>
        <position position="1"/>
    </location>
</feature>
<dbReference type="EMBL" id="NBAG03000026">
    <property type="protein sequence ID" value="PNI97843.1"/>
    <property type="molecule type" value="Genomic_DNA"/>
</dbReference>
<organism evidence="2 3">
    <name type="scientific">Pan troglodytes</name>
    <name type="common">Chimpanzee</name>
    <dbReference type="NCBI Taxonomy" id="9598"/>
    <lineage>
        <taxon>Eukaryota</taxon>
        <taxon>Metazoa</taxon>
        <taxon>Chordata</taxon>
        <taxon>Craniata</taxon>
        <taxon>Vertebrata</taxon>
        <taxon>Euteleostomi</taxon>
        <taxon>Mammalia</taxon>
        <taxon>Eutheria</taxon>
        <taxon>Euarchontoglires</taxon>
        <taxon>Primates</taxon>
        <taxon>Haplorrhini</taxon>
        <taxon>Catarrhini</taxon>
        <taxon>Hominidae</taxon>
        <taxon>Pan</taxon>
    </lineage>
</organism>